<name>A0AAN4ZB00_9BILA</name>
<accession>A0AAN4ZB00</accession>
<feature type="non-terminal residue" evidence="1">
    <location>
        <position position="1"/>
    </location>
</feature>
<feature type="non-terminal residue" evidence="1">
    <location>
        <position position="87"/>
    </location>
</feature>
<evidence type="ECO:0000313" key="2">
    <source>
        <dbReference type="Proteomes" id="UP001328107"/>
    </source>
</evidence>
<dbReference type="Proteomes" id="UP001328107">
    <property type="component" value="Unassembled WGS sequence"/>
</dbReference>
<evidence type="ECO:0000313" key="1">
    <source>
        <dbReference type="EMBL" id="GMR37853.1"/>
    </source>
</evidence>
<proteinExistence type="predicted"/>
<dbReference type="EMBL" id="BTRK01000002">
    <property type="protein sequence ID" value="GMR37853.1"/>
    <property type="molecule type" value="Genomic_DNA"/>
</dbReference>
<comment type="caution">
    <text evidence="1">The sequence shown here is derived from an EMBL/GenBank/DDBJ whole genome shotgun (WGS) entry which is preliminary data.</text>
</comment>
<sequence>RLDKMAGIGDDPCVTAFFPNELTLNQQRICPRNSSNYVVRGIDEFGARVTLDNDIANMLVFNDTRNLWEYKHGAYRKWLVAVSCATA</sequence>
<dbReference type="AlphaFoldDB" id="A0AAN4ZB00"/>
<organism evidence="1 2">
    <name type="scientific">Pristionchus mayeri</name>
    <dbReference type="NCBI Taxonomy" id="1317129"/>
    <lineage>
        <taxon>Eukaryota</taxon>
        <taxon>Metazoa</taxon>
        <taxon>Ecdysozoa</taxon>
        <taxon>Nematoda</taxon>
        <taxon>Chromadorea</taxon>
        <taxon>Rhabditida</taxon>
        <taxon>Rhabditina</taxon>
        <taxon>Diplogasteromorpha</taxon>
        <taxon>Diplogasteroidea</taxon>
        <taxon>Neodiplogasteridae</taxon>
        <taxon>Pristionchus</taxon>
    </lineage>
</organism>
<gene>
    <name evidence="1" type="ORF">PMAYCL1PPCAC_08048</name>
</gene>
<keyword evidence="2" id="KW-1185">Reference proteome</keyword>
<protein>
    <submittedName>
        <fullName evidence="1">Uncharacterized protein</fullName>
    </submittedName>
</protein>
<reference evidence="2" key="1">
    <citation type="submission" date="2022-10" db="EMBL/GenBank/DDBJ databases">
        <title>Genome assembly of Pristionchus species.</title>
        <authorList>
            <person name="Yoshida K."/>
            <person name="Sommer R.J."/>
        </authorList>
    </citation>
    <scope>NUCLEOTIDE SEQUENCE [LARGE SCALE GENOMIC DNA]</scope>
    <source>
        <strain evidence="2">RS5460</strain>
    </source>
</reference>